<feature type="site" description="Cleavage; by autolysis" evidence="9">
    <location>
        <begin position="183"/>
        <end position="184"/>
    </location>
</feature>
<feature type="binding site" evidence="9">
    <location>
        <position position="271"/>
    </location>
    <ligand>
        <name>substrate</name>
    </ligand>
</feature>
<feature type="binding site" evidence="9">
    <location>
        <position position="173"/>
    </location>
    <ligand>
        <name>substrate</name>
    </ligand>
</feature>
<evidence type="ECO:0000256" key="4">
    <source>
        <dbReference type="ARBA" id="ARBA00022605"/>
    </source>
</evidence>
<keyword evidence="9" id="KW-0963">Cytoplasm</keyword>
<dbReference type="AlphaFoldDB" id="A0A370DTV6"/>
<proteinExistence type="inferred from homology"/>
<dbReference type="Gene3D" id="3.60.70.12">
    <property type="entry name" value="L-amino peptidase D-ALA esterase/amidase"/>
    <property type="match status" value="1"/>
</dbReference>
<dbReference type="GO" id="GO:0004042">
    <property type="term" value="F:L-glutamate N-acetyltransferase activity"/>
    <property type="evidence" value="ECO:0007669"/>
    <property type="project" value="UniProtKB-UniRule"/>
</dbReference>
<dbReference type="Proteomes" id="UP000254771">
    <property type="component" value="Unassembled WGS sequence"/>
</dbReference>
<dbReference type="GO" id="GO:0006526">
    <property type="term" value="P:L-arginine biosynthetic process"/>
    <property type="evidence" value="ECO:0007669"/>
    <property type="project" value="UniProtKB-UniRule"/>
</dbReference>
<evidence type="ECO:0000256" key="9">
    <source>
        <dbReference type="HAMAP-Rule" id="MF_01106"/>
    </source>
</evidence>
<comment type="caution">
    <text evidence="10">The sequence shown here is derived from an EMBL/GenBank/DDBJ whole genome shotgun (WGS) entry which is preliminary data.</text>
</comment>
<feature type="binding site" evidence="9">
    <location>
        <position position="395"/>
    </location>
    <ligand>
        <name>substrate</name>
    </ligand>
</feature>
<keyword evidence="6 9" id="KW-0068">Autocatalytic cleavage</keyword>
<comment type="pathway">
    <text evidence="9">Amino-acid biosynthesis; L-arginine biosynthesis; L-ornithine and N-acetyl-L-glutamate from L-glutamate and N(2)-acetyl-L-ornithine (cyclic): step 1/1.</text>
</comment>
<feature type="binding site" evidence="9">
    <location>
        <position position="184"/>
    </location>
    <ligand>
        <name>substrate</name>
    </ligand>
</feature>
<dbReference type="NCBIfam" id="TIGR00120">
    <property type="entry name" value="ArgJ"/>
    <property type="match status" value="1"/>
</dbReference>
<dbReference type="Gene3D" id="3.10.20.340">
    <property type="entry name" value="ArgJ beta chain, C-terminal domain"/>
    <property type="match status" value="1"/>
</dbReference>
<sequence length="400" mass="42077">MGDDVYSVPGIRLGVAAAGIKYPGRNDLLVIALPEGGSCAGLFTRNAFCAAPVHVAKQHMGAEAPRYLLINSGNANAGTGDQGLLDAQRSCAALAEVTGCKAAQVLPFSTGVIGENLPVDCIEQALPKAIESLDEASWEAAAVAIMTTDTRPKVVSRQFDLAGESITVTGIAKGSGMIRPDMATMLAYLATDLAVDVSLLQQCLRDAVQPSFNSITVDGDTSTNDACMLLASGKAGVELVSDADSEAYRKLSQTVTDVCMSLAREIVRDGEGATKLVEVLVESATSEHEARSVAYTIAHSPLVKTALFASDPNWGRILAAVGRAGLEDLAIDQVEIWLDDVCIVRNGGRAADYTEAAGQQVMDRAEFTIGVKLGRGQAAARILTCDLSYDYVKINAEYRT</sequence>
<keyword evidence="7 9" id="KW-0012">Acyltransferase</keyword>
<dbReference type="EMBL" id="QFXE01000005">
    <property type="protein sequence ID" value="RDH87894.1"/>
    <property type="molecule type" value="Genomic_DNA"/>
</dbReference>
<keyword evidence="3 9" id="KW-0055">Arginine biosynthesis</keyword>
<feature type="site" description="Involved in the stabilization of negative charge on the oxyanion by the formation of the oxyanion hole" evidence="9">
    <location>
        <position position="111"/>
    </location>
</feature>
<evidence type="ECO:0000256" key="8">
    <source>
        <dbReference type="ARBA" id="ARBA00049439"/>
    </source>
</evidence>
<gene>
    <name evidence="9 10" type="primary">argJ</name>
    <name evidence="10" type="ORF">DIZ78_04980</name>
</gene>
<comment type="subunit">
    <text evidence="2 9">Heterotetramer of two alpha and two beta chains.</text>
</comment>
<reference evidence="10 11" key="1">
    <citation type="journal article" date="2018" name="ISME J.">
        <title>Endosymbiont genomes yield clues of tubeworm success.</title>
        <authorList>
            <person name="Li Y."/>
            <person name="Liles M.R."/>
            <person name="Halanych K.M."/>
        </authorList>
    </citation>
    <scope>NUCLEOTIDE SEQUENCE [LARGE SCALE GENOMIC DNA]</scope>
    <source>
        <strain evidence="10">A1462</strain>
    </source>
</reference>
<comment type="pathway">
    <text evidence="9">Amino-acid biosynthesis; L-arginine biosynthesis; N(2)-acetyl-L-ornithine from L-glutamate: step 1/4.</text>
</comment>
<feature type="active site" description="Nucleophile" evidence="9">
    <location>
        <position position="184"/>
    </location>
</feature>
<keyword evidence="5 9" id="KW-0808">Transferase</keyword>
<dbReference type="GO" id="GO:0006592">
    <property type="term" value="P:ornithine biosynthetic process"/>
    <property type="evidence" value="ECO:0007669"/>
    <property type="project" value="TreeGrafter"/>
</dbReference>
<dbReference type="InterPro" id="IPR002813">
    <property type="entry name" value="Arg_biosynth_ArgJ"/>
</dbReference>
<dbReference type="PANTHER" id="PTHR23100">
    <property type="entry name" value="ARGININE BIOSYNTHESIS BIFUNCTIONAL PROTEIN ARGJ"/>
    <property type="match status" value="1"/>
</dbReference>
<evidence type="ECO:0000256" key="6">
    <source>
        <dbReference type="ARBA" id="ARBA00022813"/>
    </source>
</evidence>
<dbReference type="GO" id="GO:0005737">
    <property type="term" value="C:cytoplasm"/>
    <property type="evidence" value="ECO:0007669"/>
    <property type="project" value="UniProtKB-SubCell"/>
</dbReference>
<dbReference type="GO" id="GO:0004358">
    <property type="term" value="F:L-glutamate N-acetyltransferase activity, acting on acetyl-L-ornithine as donor"/>
    <property type="evidence" value="ECO:0007669"/>
    <property type="project" value="UniProtKB-UniRule"/>
</dbReference>
<dbReference type="CDD" id="cd02152">
    <property type="entry name" value="OAT"/>
    <property type="match status" value="1"/>
</dbReference>
<comment type="catalytic activity">
    <reaction evidence="9">
        <text>L-glutamate + acetyl-CoA = N-acetyl-L-glutamate + CoA + H(+)</text>
        <dbReference type="Rhea" id="RHEA:24292"/>
        <dbReference type="ChEBI" id="CHEBI:15378"/>
        <dbReference type="ChEBI" id="CHEBI:29985"/>
        <dbReference type="ChEBI" id="CHEBI:44337"/>
        <dbReference type="ChEBI" id="CHEBI:57287"/>
        <dbReference type="ChEBI" id="CHEBI:57288"/>
        <dbReference type="EC" id="2.3.1.1"/>
    </reaction>
</comment>
<dbReference type="FunFam" id="3.60.70.12:FF:000001">
    <property type="entry name" value="Arginine biosynthesis bifunctional protein ArgJ, chloroplastic"/>
    <property type="match status" value="1"/>
</dbReference>
<dbReference type="InterPro" id="IPR016117">
    <property type="entry name" value="ArgJ-like_dom_sf"/>
</dbReference>
<comment type="similarity">
    <text evidence="1 9">Belongs to the ArgJ family.</text>
</comment>
<dbReference type="PANTHER" id="PTHR23100:SF0">
    <property type="entry name" value="ARGININE BIOSYNTHESIS BIFUNCTIONAL PROTEIN ARGJ, MITOCHONDRIAL"/>
    <property type="match status" value="1"/>
</dbReference>
<evidence type="ECO:0000256" key="2">
    <source>
        <dbReference type="ARBA" id="ARBA00011475"/>
    </source>
</evidence>
<dbReference type="InterPro" id="IPR042195">
    <property type="entry name" value="ArgJ_beta_C"/>
</dbReference>
<evidence type="ECO:0000256" key="5">
    <source>
        <dbReference type="ARBA" id="ARBA00022679"/>
    </source>
</evidence>
<dbReference type="Pfam" id="PF01960">
    <property type="entry name" value="ArgJ"/>
    <property type="match status" value="1"/>
</dbReference>
<dbReference type="EC" id="2.3.1.35" evidence="9"/>
<dbReference type="EC" id="2.3.1.1" evidence="9"/>
<accession>A0A370DTV6</accession>
<protein>
    <recommendedName>
        <fullName evidence="9">Arginine biosynthesis bifunctional protein ArgJ</fullName>
    </recommendedName>
    <domain>
        <recommendedName>
            <fullName evidence="9">Glutamate N-acetyltransferase</fullName>
            <ecNumber evidence="9">2.3.1.35</ecNumber>
        </recommendedName>
        <alternativeName>
            <fullName evidence="9">Ornithine acetyltransferase</fullName>
            <shortName evidence="9">OATase</shortName>
        </alternativeName>
        <alternativeName>
            <fullName evidence="9">Ornithine transacetylase</fullName>
        </alternativeName>
    </domain>
    <domain>
        <recommendedName>
            <fullName evidence="9">Amino-acid acetyltransferase</fullName>
            <ecNumber evidence="9">2.3.1.1</ecNumber>
        </recommendedName>
        <alternativeName>
            <fullName evidence="9">N-acetylglutamate synthase</fullName>
            <shortName evidence="9">AGSase</shortName>
        </alternativeName>
    </domain>
    <component>
        <recommendedName>
            <fullName evidence="9">Arginine biosynthesis bifunctional protein ArgJ alpha chain</fullName>
        </recommendedName>
    </component>
    <component>
        <recommendedName>
            <fullName evidence="9">Arginine biosynthesis bifunctional protein ArgJ beta chain</fullName>
        </recommendedName>
    </component>
</protein>
<dbReference type="SUPFAM" id="SSF56266">
    <property type="entry name" value="DmpA/ArgJ-like"/>
    <property type="match status" value="1"/>
</dbReference>
<comment type="catalytic activity">
    <reaction evidence="8 9">
        <text>N(2)-acetyl-L-ornithine + L-glutamate = N-acetyl-L-glutamate + L-ornithine</text>
        <dbReference type="Rhea" id="RHEA:15349"/>
        <dbReference type="ChEBI" id="CHEBI:29985"/>
        <dbReference type="ChEBI" id="CHEBI:44337"/>
        <dbReference type="ChEBI" id="CHEBI:46911"/>
        <dbReference type="ChEBI" id="CHEBI:57805"/>
        <dbReference type="EC" id="2.3.1.35"/>
    </reaction>
</comment>
<dbReference type="UniPathway" id="UPA00068">
    <property type="reaction ID" value="UER00106"/>
</dbReference>
<comment type="function">
    <text evidence="9">Catalyzes two activities which are involved in the cyclic version of arginine biosynthesis: the synthesis of N-acetylglutamate from glutamate and acetyl-CoA as the acetyl donor, and of ornithine by transacetylation between N(2)-acetylornithine and glutamate.</text>
</comment>
<evidence type="ECO:0000256" key="3">
    <source>
        <dbReference type="ARBA" id="ARBA00022571"/>
    </source>
</evidence>
<evidence type="ECO:0000313" key="11">
    <source>
        <dbReference type="Proteomes" id="UP000254771"/>
    </source>
</evidence>
<comment type="subcellular location">
    <subcellularLocation>
        <location evidence="9">Cytoplasm</location>
    </subcellularLocation>
</comment>
<evidence type="ECO:0000313" key="10">
    <source>
        <dbReference type="EMBL" id="RDH87894.1"/>
    </source>
</evidence>
<evidence type="ECO:0000256" key="7">
    <source>
        <dbReference type="ARBA" id="ARBA00023315"/>
    </source>
</evidence>
<keyword evidence="9" id="KW-0511">Multifunctional enzyme</keyword>
<keyword evidence="11" id="KW-1185">Reference proteome</keyword>
<dbReference type="NCBIfam" id="NF003802">
    <property type="entry name" value="PRK05388.1"/>
    <property type="match status" value="1"/>
</dbReference>
<evidence type="ECO:0000256" key="1">
    <source>
        <dbReference type="ARBA" id="ARBA00006774"/>
    </source>
</evidence>
<name>A0A370DTV6_9GAMM</name>
<feature type="binding site" evidence="9">
    <location>
        <position position="147"/>
    </location>
    <ligand>
        <name>substrate</name>
    </ligand>
</feature>
<keyword evidence="4 9" id="KW-0028">Amino-acid biosynthesis</keyword>
<dbReference type="FunFam" id="3.10.20.340:FF:000001">
    <property type="entry name" value="Arginine biosynthesis bifunctional protein ArgJ, chloroplastic"/>
    <property type="match status" value="1"/>
</dbReference>
<feature type="binding site" evidence="9">
    <location>
        <position position="400"/>
    </location>
    <ligand>
        <name>substrate</name>
    </ligand>
</feature>
<feature type="chain" id="PRO_5023293562" description="Arginine biosynthesis bifunctional protein ArgJ beta chain" evidence="9">
    <location>
        <begin position="184"/>
        <end position="400"/>
    </location>
</feature>
<feature type="site" description="Involved in the stabilization of negative charge on the oxyanion by the formation of the oxyanion hole" evidence="9">
    <location>
        <position position="110"/>
    </location>
</feature>
<dbReference type="HAMAP" id="MF_01106">
    <property type="entry name" value="ArgJ"/>
    <property type="match status" value="1"/>
</dbReference>
<organism evidence="10 11">
    <name type="scientific">endosymbiont of Escarpia spicata</name>
    <dbReference type="NCBI Taxonomy" id="2200908"/>
    <lineage>
        <taxon>Bacteria</taxon>
        <taxon>Pseudomonadati</taxon>
        <taxon>Pseudomonadota</taxon>
        <taxon>Gammaproteobacteria</taxon>
        <taxon>sulfur-oxidizing symbionts</taxon>
    </lineage>
</organism>
<feature type="chain" id="PRO_5023293563" description="Arginine biosynthesis bifunctional protein ArgJ alpha chain" evidence="9">
    <location>
        <begin position="1"/>
        <end position="183"/>
    </location>
</feature>